<keyword evidence="3" id="KW-1185">Reference proteome</keyword>
<feature type="domain" description="YspA cpYpsA-related SLOG" evidence="1">
    <location>
        <begin position="9"/>
        <end position="68"/>
    </location>
</feature>
<evidence type="ECO:0000259" key="1">
    <source>
        <dbReference type="Pfam" id="PF10686"/>
    </source>
</evidence>
<dbReference type="RefSeq" id="WP_345238124.1">
    <property type="nucleotide sequence ID" value="NZ_BAABGZ010000080.1"/>
</dbReference>
<protein>
    <recommendedName>
        <fullName evidence="1">YspA cpYpsA-related SLOG domain-containing protein</fullName>
    </recommendedName>
</protein>
<dbReference type="Gene3D" id="3.40.50.450">
    <property type="match status" value="1"/>
</dbReference>
<gene>
    <name evidence="2" type="ORF">GCM10023185_42020</name>
</gene>
<dbReference type="InterPro" id="IPR019627">
    <property type="entry name" value="YAcAr"/>
</dbReference>
<dbReference type="SUPFAM" id="SSF102405">
    <property type="entry name" value="MCP/YpsA-like"/>
    <property type="match status" value="1"/>
</dbReference>
<evidence type="ECO:0000313" key="3">
    <source>
        <dbReference type="Proteomes" id="UP001501153"/>
    </source>
</evidence>
<name>A0ABP8IRJ2_9BACT</name>
<dbReference type="Pfam" id="PF10686">
    <property type="entry name" value="YAcAr"/>
    <property type="match status" value="1"/>
</dbReference>
<dbReference type="Proteomes" id="UP001501153">
    <property type="component" value="Unassembled WGS sequence"/>
</dbReference>
<sequence length="119" mass="12587">MDKHKNKAVAVVGSRGIRSCAALESRLAELEPAEVVSGGAVGVDALAASWARAHGVPLVEMRPDYATHGPTAAPHVRNAEIVKRAHLVLVVWDGRSKGTLSALRAARRLGRPCEVLPLD</sequence>
<organism evidence="2 3">
    <name type="scientific">Hymenobacter saemangeumensis</name>
    <dbReference type="NCBI Taxonomy" id="1084522"/>
    <lineage>
        <taxon>Bacteria</taxon>
        <taxon>Pseudomonadati</taxon>
        <taxon>Bacteroidota</taxon>
        <taxon>Cytophagia</taxon>
        <taxon>Cytophagales</taxon>
        <taxon>Hymenobacteraceae</taxon>
        <taxon>Hymenobacter</taxon>
    </lineage>
</organism>
<accession>A0ABP8IRJ2</accession>
<reference evidence="3" key="1">
    <citation type="journal article" date="2019" name="Int. J. Syst. Evol. Microbiol.">
        <title>The Global Catalogue of Microorganisms (GCM) 10K type strain sequencing project: providing services to taxonomists for standard genome sequencing and annotation.</title>
        <authorList>
            <consortium name="The Broad Institute Genomics Platform"/>
            <consortium name="The Broad Institute Genome Sequencing Center for Infectious Disease"/>
            <person name="Wu L."/>
            <person name="Ma J."/>
        </authorList>
    </citation>
    <scope>NUCLEOTIDE SEQUENCE [LARGE SCALE GENOMIC DNA]</scope>
    <source>
        <strain evidence="3">JCM 17923</strain>
    </source>
</reference>
<comment type="caution">
    <text evidence="2">The sequence shown here is derived from an EMBL/GenBank/DDBJ whole genome shotgun (WGS) entry which is preliminary data.</text>
</comment>
<dbReference type="EMBL" id="BAABGZ010000080">
    <property type="protein sequence ID" value="GAA4368878.1"/>
    <property type="molecule type" value="Genomic_DNA"/>
</dbReference>
<proteinExistence type="predicted"/>
<evidence type="ECO:0000313" key="2">
    <source>
        <dbReference type="EMBL" id="GAA4368878.1"/>
    </source>
</evidence>